<evidence type="ECO:0000256" key="1">
    <source>
        <dbReference type="ARBA" id="ARBA00004141"/>
    </source>
</evidence>
<dbReference type="EMBL" id="CP034549">
    <property type="protein sequence ID" value="AZQ43191.1"/>
    <property type="molecule type" value="Genomic_DNA"/>
</dbReference>
<comment type="subcellular location">
    <subcellularLocation>
        <location evidence="9">Cell membrane</location>
        <topology evidence="9">Multi-pass membrane protein</topology>
    </subcellularLocation>
    <subcellularLocation>
        <location evidence="1">Membrane</location>
        <topology evidence="1">Multi-pass membrane protein</topology>
    </subcellularLocation>
</comment>
<feature type="transmembrane region" description="Helical" evidence="9">
    <location>
        <begin position="82"/>
        <end position="100"/>
    </location>
</feature>
<dbReference type="GO" id="GO:0008381">
    <property type="term" value="F:mechanosensitive monoatomic ion channel activity"/>
    <property type="evidence" value="ECO:0007669"/>
    <property type="project" value="UniProtKB-UniRule"/>
</dbReference>
<organism evidence="10 11">
    <name type="scientific">Nonlabens ponticola</name>
    <dbReference type="NCBI Taxonomy" id="2496866"/>
    <lineage>
        <taxon>Bacteria</taxon>
        <taxon>Pseudomonadati</taxon>
        <taxon>Bacteroidota</taxon>
        <taxon>Flavobacteriia</taxon>
        <taxon>Flavobacteriales</taxon>
        <taxon>Flavobacteriaceae</taxon>
        <taxon>Nonlabens</taxon>
    </lineage>
</organism>
<gene>
    <name evidence="9 10" type="primary">mscL</name>
    <name evidence="10" type="ORF">EJ995_02680</name>
</gene>
<proteinExistence type="inferred from homology"/>
<comment type="caution">
    <text evidence="9">Lacks conserved residue(s) required for the propagation of feature annotation.</text>
</comment>
<dbReference type="HAMAP" id="MF_00115">
    <property type="entry name" value="MscL"/>
    <property type="match status" value="1"/>
</dbReference>
<accession>A0A3S9MVF3</accession>
<keyword evidence="3 9" id="KW-1003">Cell membrane</keyword>
<keyword evidence="5 9" id="KW-1133">Transmembrane helix</keyword>
<protein>
    <recommendedName>
        <fullName evidence="9">Large-conductance mechanosensitive channel</fullName>
    </recommendedName>
</protein>
<dbReference type="Proteomes" id="UP000279600">
    <property type="component" value="Chromosome"/>
</dbReference>
<dbReference type="PRINTS" id="PR01264">
    <property type="entry name" value="MECHCHANNEL"/>
</dbReference>
<dbReference type="PANTHER" id="PTHR30266:SF2">
    <property type="entry name" value="LARGE-CONDUCTANCE MECHANOSENSITIVE CHANNEL"/>
    <property type="match status" value="1"/>
</dbReference>
<evidence type="ECO:0000256" key="2">
    <source>
        <dbReference type="ARBA" id="ARBA00022448"/>
    </source>
</evidence>
<sequence length="138" mass="15150">MLKEFKNFIMTGNVVDLAIAVIMAGAISAVVKGFVNFIMMPIVGYLTGGVDFADLKYVLAEAQVAADGTETSPEAAILYGEWINTIVSLIIIGFVMFMIVKAYNKVRAKKEEEKKEDPGPSKEEKLLMEIRDAIKAQN</sequence>
<name>A0A3S9MVF3_9FLAO</name>
<keyword evidence="6 9" id="KW-0406">Ion transport</keyword>
<dbReference type="Gene3D" id="1.10.1200.120">
    <property type="entry name" value="Large-conductance mechanosensitive channel, MscL, domain 1"/>
    <property type="match status" value="1"/>
</dbReference>
<keyword evidence="4 9" id="KW-0812">Transmembrane</keyword>
<dbReference type="InterPro" id="IPR036019">
    <property type="entry name" value="MscL_channel"/>
</dbReference>
<dbReference type="NCBIfam" id="TIGR00220">
    <property type="entry name" value="mscL"/>
    <property type="match status" value="1"/>
</dbReference>
<dbReference type="KEGG" id="noj:EJ995_02680"/>
<dbReference type="InterPro" id="IPR001185">
    <property type="entry name" value="MS_channel"/>
</dbReference>
<keyword evidence="8 9" id="KW-0407">Ion channel</keyword>
<comment type="function">
    <text evidence="9">Channel that opens in response to stretch forces in the membrane lipid bilayer. May participate in the regulation of osmotic pressure changes within the cell.</text>
</comment>
<dbReference type="AlphaFoldDB" id="A0A3S9MVF3"/>
<keyword evidence="7 9" id="KW-0472">Membrane</keyword>
<dbReference type="GO" id="GO:0005886">
    <property type="term" value="C:plasma membrane"/>
    <property type="evidence" value="ECO:0007669"/>
    <property type="project" value="UniProtKB-SubCell"/>
</dbReference>
<dbReference type="Pfam" id="PF01741">
    <property type="entry name" value="MscL"/>
    <property type="match status" value="1"/>
</dbReference>
<evidence type="ECO:0000256" key="7">
    <source>
        <dbReference type="ARBA" id="ARBA00023136"/>
    </source>
</evidence>
<evidence type="ECO:0000256" key="6">
    <source>
        <dbReference type="ARBA" id="ARBA00023065"/>
    </source>
</evidence>
<evidence type="ECO:0000313" key="10">
    <source>
        <dbReference type="EMBL" id="AZQ43191.1"/>
    </source>
</evidence>
<dbReference type="SUPFAM" id="SSF81330">
    <property type="entry name" value="Gated mechanosensitive channel"/>
    <property type="match status" value="1"/>
</dbReference>
<dbReference type="InterPro" id="IPR037673">
    <property type="entry name" value="MSC/AndL"/>
</dbReference>
<evidence type="ECO:0000256" key="5">
    <source>
        <dbReference type="ARBA" id="ARBA00022989"/>
    </source>
</evidence>
<dbReference type="OrthoDB" id="9810350at2"/>
<comment type="subunit">
    <text evidence="9">Homopentamer.</text>
</comment>
<keyword evidence="2 9" id="KW-0813">Transport</keyword>
<evidence type="ECO:0000256" key="4">
    <source>
        <dbReference type="ARBA" id="ARBA00022692"/>
    </source>
</evidence>
<keyword evidence="11" id="KW-1185">Reference proteome</keyword>
<evidence type="ECO:0000256" key="9">
    <source>
        <dbReference type="HAMAP-Rule" id="MF_00115"/>
    </source>
</evidence>
<evidence type="ECO:0000256" key="8">
    <source>
        <dbReference type="ARBA" id="ARBA00023303"/>
    </source>
</evidence>
<dbReference type="PANTHER" id="PTHR30266">
    <property type="entry name" value="MECHANOSENSITIVE CHANNEL MSCL"/>
    <property type="match status" value="1"/>
</dbReference>
<dbReference type="RefSeq" id="WP_126445358.1">
    <property type="nucleotide sequence ID" value="NZ_CP034549.1"/>
</dbReference>
<comment type="similarity">
    <text evidence="9">Belongs to the MscL family.</text>
</comment>
<dbReference type="NCBIfam" id="NF001843">
    <property type="entry name" value="PRK00567.1-4"/>
    <property type="match status" value="1"/>
</dbReference>
<reference evidence="10 11" key="1">
    <citation type="submission" date="2018-12" db="EMBL/GenBank/DDBJ databases">
        <title>Complete genome of Nonlabens sp. MJ115.</title>
        <authorList>
            <person name="Choi H.S."/>
            <person name="Jung J."/>
        </authorList>
    </citation>
    <scope>NUCLEOTIDE SEQUENCE [LARGE SCALE GENOMIC DNA]</scope>
    <source>
        <strain evidence="10 11">MJ115</strain>
    </source>
</reference>
<evidence type="ECO:0000313" key="11">
    <source>
        <dbReference type="Proteomes" id="UP000279600"/>
    </source>
</evidence>
<evidence type="ECO:0000256" key="3">
    <source>
        <dbReference type="ARBA" id="ARBA00022475"/>
    </source>
</evidence>